<evidence type="ECO:0000256" key="2">
    <source>
        <dbReference type="ARBA" id="ARBA00007020"/>
    </source>
</evidence>
<evidence type="ECO:0000313" key="10">
    <source>
        <dbReference type="RefSeq" id="XP_014471930.1"/>
    </source>
</evidence>
<dbReference type="PANTHER" id="PTHR13603">
    <property type="entry name" value="TRANSMEMBRANE PROTEIN 186"/>
    <property type="match status" value="1"/>
</dbReference>
<dbReference type="OrthoDB" id="6147888at2759"/>
<name>A0A6P3X0R1_DINQU</name>
<comment type="subcellular location">
    <subcellularLocation>
        <location evidence="1">Mitochondrion inner membrane</location>
        <topology evidence="1">Multi-pass membrane protein</topology>
    </subcellularLocation>
</comment>
<protein>
    <recommendedName>
        <fullName evidence="3">Transmembrane protein 186</fullName>
    </recommendedName>
</protein>
<dbReference type="RefSeq" id="XP_014471930.1">
    <property type="nucleotide sequence ID" value="XM_014616444.1"/>
</dbReference>
<evidence type="ECO:0000313" key="11">
    <source>
        <dbReference type="RefSeq" id="XP_014471931.1"/>
    </source>
</evidence>
<keyword evidence="7" id="KW-0496">Mitochondrion</keyword>
<dbReference type="RefSeq" id="XP_014471931.1">
    <property type="nucleotide sequence ID" value="XM_014616445.1"/>
</dbReference>
<reference evidence="10 11" key="1">
    <citation type="submission" date="2025-04" db="UniProtKB">
        <authorList>
            <consortium name="RefSeq"/>
        </authorList>
    </citation>
    <scope>IDENTIFICATION</scope>
</reference>
<dbReference type="InterPro" id="IPR026571">
    <property type="entry name" value="Tmem186"/>
</dbReference>
<keyword evidence="9" id="KW-1185">Reference proteome</keyword>
<keyword evidence="8" id="KW-0472">Membrane</keyword>
<dbReference type="Proteomes" id="UP000515204">
    <property type="component" value="Unplaced"/>
</dbReference>
<organism evidence="9 10">
    <name type="scientific">Dinoponera quadriceps</name>
    <name type="common">South American ant</name>
    <dbReference type="NCBI Taxonomy" id="609295"/>
    <lineage>
        <taxon>Eukaryota</taxon>
        <taxon>Metazoa</taxon>
        <taxon>Ecdysozoa</taxon>
        <taxon>Arthropoda</taxon>
        <taxon>Hexapoda</taxon>
        <taxon>Insecta</taxon>
        <taxon>Pterygota</taxon>
        <taxon>Neoptera</taxon>
        <taxon>Endopterygota</taxon>
        <taxon>Hymenoptera</taxon>
        <taxon>Apocrita</taxon>
        <taxon>Aculeata</taxon>
        <taxon>Formicoidea</taxon>
        <taxon>Formicidae</taxon>
        <taxon>Ponerinae</taxon>
        <taxon>Ponerini</taxon>
        <taxon>Dinoponera</taxon>
    </lineage>
</organism>
<evidence type="ECO:0000313" key="9">
    <source>
        <dbReference type="Proteomes" id="UP000515204"/>
    </source>
</evidence>
<proteinExistence type="inferred from homology"/>
<dbReference type="AlphaFoldDB" id="A0A6P3X0R1"/>
<sequence length="206" mass="23394">MYPRIAMKLCERSLYRVLTSIRLQCSTLSHATKKDVEKQTMELTSKKFPGYKLIYFFPYIAQVGTLNSVKLRFTYLTGAVVPVFTGLQLANVISFDVAGASICSVLILTSWLHTTAILCNNLVGLVYINLEEEKVILSYTDYWGKRIDLKTNMDDVIPLSDSQLRITDSLYKMISFASQKQKLKINMRFGKITDVKSFKCILGMVS</sequence>
<evidence type="ECO:0000256" key="3">
    <source>
        <dbReference type="ARBA" id="ARBA00014604"/>
    </source>
</evidence>
<gene>
    <name evidence="10 11" type="primary">LOC106743008</name>
</gene>
<evidence type="ECO:0000256" key="5">
    <source>
        <dbReference type="ARBA" id="ARBA00022792"/>
    </source>
</evidence>
<evidence type="ECO:0000256" key="7">
    <source>
        <dbReference type="ARBA" id="ARBA00023128"/>
    </source>
</evidence>
<comment type="similarity">
    <text evidence="2">Belongs to the TMEM186 family.</text>
</comment>
<dbReference type="PANTHER" id="PTHR13603:SF1">
    <property type="entry name" value="TRANSMEMBRANE PROTEIN 186"/>
    <property type="match status" value="1"/>
</dbReference>
<dbReference type="GO" id="GO:0005743">
    <property type="term" value="C:mitochondrial inner membrane"/>
    <property type="evidence" value="ECO:0007669"/>
    <property type="project" value="UniProtKB-SubCell"/>
</dbReference>
<keyword evidence="4 10" id="KW-0812">Transmembrane</keyword>
<dbReference type="KEGG" id="dqu:106743008"/>
<evidence type="ECO:0000256" key="6">
    <source>
        <dbReference type="ARBA" id="ARBA00022989"/>
    </source>
</evidence>
<evidence type="ECO:0000256" key="8">
    <source>
        <dbReference type="ARBA" id="ARBA00023136"/>
    </source>
</evidence>
<evidence type="ECO:0000256" key="4">
    <source>
        <dbReference type="ARBA" id="ARBA00022692"/>
    </source>
</evidence>
<accession>A0A6P3X0R1</accession>
<dbReference type="GeneID" id="106743008"/>
<evidence type="ECO:0000256" key="1">
    <source>
        <dbReference type="ARBA" id="ARBA00004448"/>
    </source>
</evidence>
<keyword evidence="6" id="KW-1133">Transmembrane helix</keyword>
<keyword evidence="5" id="KW-0999">Mitochondrion inner membrane</keyword>